<feature type="chain" id="PRO_5044250300" description="Ig-like domain-containing protein" evidence="5">
    <location>
        <begin position="26"/>
        <end position="274"/>
    </location>
</feature>
<feature type="transmembrane region" description="Helical" evidence="4">
    <location>
        <begin position="224"/>
        <end position="247"/>
    </location>
</feature>
<dbReference type="SUPFAM" id="SSF48726">
    <property type="entry name" value="Immunoglobulin"/>
    <property type="match status" value="1"/>
</dbReference>
<keyword evidence="4" id="KW-0812">Transmembrane</keyword>
<proteinExistence type="predicted"/>
<organism evidence="6 7">
    <name type="scientific">Astatotilapia calliptera</name>
    <name type="common">Eastern happy</name>
    <name type="synonym">Chromis callipterus</name>
    <dbReference type="NCBI Taxonomy" id="8154"/>
    <lineage>
        <taxon>Eukaryota</taxon>
        <taxon>Metazoa</taxon>
        <taxon>Chordata</taxon>
        <taxon>Craniata</taxon>
        <taxon>Vertebrata</taxon>
        <taxon>Euteleostomi</taxon>
        <taxon>Actinopterygii</taxon>
        <taxon>Neopterygii</taxon>
        <taxon>Teleostei</taxon>
        <taxon>Neoteleostei</taxon>
        <taxon>Acanthomorphata</taxon>
        <taxon>Ovalentaria</taxon>
        <taxon>Cichlomorphae</taxon>
        <taxon>Cichliformes</taxon>
        <taxon>Cichlidae</taxon>
        <taxon>African cichlids</taxon>
        <taxon>Pseudocrenilabrinae</taxon>
        <taxon>Haplochromini</taxon>
        <taxon>Astatotilapia</taxon>
    </lineage>
</organism>
<dbReference type="GeneTree" id="ENSGT01150000287080"/>
<accession>A0AAX7V9G5</accession>
<evidence type="ECO:0000313" key="6">
    <source>
        <dbReference type="Ensembl" id="ENSACLP00000078229.1"/>
    </source>
</evidence>
<dbReference type="InterPro" id="IPR013783">
    <property type="entry name" value="Ig-like_fold"/>
</dbReference>
<protein>
    <recommendedName>
        <fullName evidence="8">Ig-like domain-containing protein</fullName>
    </recommendedName>
</protein>
<dbReference type="GO" id="GO:0009897">
    <property type="term" value="C:external side of plasma membrane"/>
    <property type="evidence" value="ECO:0007669"/>
    <property type="project" value="TreeGrafter"/>
</dbReference>
<feature type="compositionally biased region" description="Low complexity" evidence="3">
    <location>
        <begin position="199"/>
        <end position="208"/>
    </location>
</feature>
<dbReference type="GO" id="GO:0006955">
    <property type="term" value="P:immune response"/>
    <property type="evidence" value="ECO:0007669"/>
    <property type="project" value="TreeGrafter"/>
</dbReference>
<reference evidence="6" key="2">
    <citation type="submission" date="2025-09" db="UniProtKB">
        <authorList>
            <consortium name="Ensembl"/>
        </authorList>
    </citation>
    <scope>IDENTIFICATION</scope>
</reference>
<name>A0AAX7V9G5_ASTCA</name>
<dbReference type="AlphaFoldDB" id="A0AAX7V9G5"/>
<sequence length="274" mass="29550">MKTAWFSFLRFGVCVLLLSAPTVSAVSLSVSPNLQQVFRGSSSVYLSCVDDGQTADGWTVKRTRGGLTEDCGAAGSEFSRINSSFCVLDLSLFTGGNFLCVSSSGHQSEELSISVSGKDVILEIPALPVMTGSDVTLCCRPKEGERRKSHFVRDNVTLGSGPEGKWILSNVQRSDEGLYWCYTDIHPPSPQSRLRVRVDSPSPRSSAPPITPLPPPPSMSVLRLVLHLVVFCPYVACTALLLSIFATSSGNTPVISMETSHPAVQDDVTTEHHF</sequence>
<feature type="region of interest" description="Disordered" evidence="3">
    <location>
        <begin position="191"/>
        <end position="213"/>
    </location>
</feature>
<dbReference type="PANTHER" id="PTHR11481">
    <property type="entry name" value="IMMUNOGLOBULIN FC RECEPTOR"/>
    <property type="match status" value="1"/>
</dbReference>
<keyword evidence="4" id="KW-0472">Membrane</keyword>
<dbReference type="PANTHER" id="PTHR11481:SF64">
    <property type="entry name" value="FC RECEPTOR-LIKE PROTEIN 4"/>
    <property type="match status" value="1"/>
</dbReference>
<dbReference type="Gene3D" id="2.60.40.10">
    <property type="entry name" value="Immunoglobulins"/>
    <property type="match status" value="1"/>
</dbReference>
<keyword evidence="1 5" id="KW-0732">Signal</keyword>
<dbReference type="InterPro" id="IPR036179">
    <property type="entry name" value="Ig-like_dom_sf"/>
</dbReference>
<dbReference type="GO" id="GO:0007166">
    <property type="term" value="P:cell surface receptor signaling pathway"/>
    <property type="evidence" value="ECO:0007669"/>
    <property type="project" value="TreeGrafter"/>
</dbReference>
<evidence type="ECO:0000256" key="3">
    <source>
        <dbReference type="SAM" id="MobiDB-lite"/>
    </source>
</evidence>
<evidence type="ECO:0000313" key="7">
    <source>
        <dbReference type="Proteomes" id="UP000265100"/>
    </source>
</evidence>
<dbReference type="Proteomes" id="UP000265100">
    <property type="component" value="Unplaced"/>
</dbReference>
<keyword evidence="4" id="KW-1133">Transmembrane helix</keyword>
<keyword evidence="2" id="KW-1015">Disulfide bond</keyword>
<evidence type="ECO:0000256" key="2">
    <source>
        <dbReference type="ARBA" id="ARBA00023157"/>
    </source>
</evidence>
<dbReference type="InterPro" id="IPR050488">
    <property type="entry name" value="Ig_Fc_receptor"/>
</dbReference>
<keyword evidence="7" id="KW-1185">Reference proteome</keyword>
<reference evidence="6" key="1">
    <citation type="submission" date="2025-08" db="UniProtKB">
        <authorList>
            <consortium name="Ensembl"/>
        </authorList>
    </citation>
    <scope>IDENTIFICATION</scope>
</reference>
<dbReference type="GO" id="GO:0004888">
    <property type="term" value="F:transmembrane signaling receptor activity"/>
    <property type="evidence" value="ECO:0007669"/>
    <property type="project" value="TreeGrafter"/>
</dbReference>
<evidence type="ECO:0000256" key="4">
    <source>
        <dbReference type="SAM" id="Phobius"/>
    </source>
</evidence>
<evidence type="ECO:0000256" key="1">
    <source>
        <dbReference type="ARBA" id="ARBA00022729"/>
    </source>
</evidence>
<dbReference type="Ensembl" id="ENSACLT00000078459.1">
    <property type="protein sequence ID" value="ENSACLP00000078229.1"/>
    <property type="gene ID" value="ENSACLG00000036035.1"/>
</dbReference>
<feature type="signal peptide" evidence="5">
    <location>
        <begin position="1"/>
        <end position="25"/>
    </location>
</feature>
<evidence type="ECO:0008006" key="8">
    <source>
        <dbReference type="Google" id="ProtNLM"/>
    </source>
</evidence>
<evidence type="ECO:0000256" key="5">
    <source>
        <dbReference type="SAM" id="SignalP"/>
    </source>
</evidence>